<comment type="subcellular location">
    <subcellularLocation>
        <location evidence="1">Nucleus</location>
    </subcellularLocation>
</comment>
<dbReference type="CDD" id="cd12148">
    <property type="entry name" value="fungal_TF_MHR"/>
    <property type="match status" value="1"/>
</dbReference>
<dbReference type="Proteomes" id="UP001150941">
    <property type="component" value="Unassembled WGS sequence"/>
</dbReference>
<dbReference type="GO" id="GO:0008270">
    <property type="term" value="F:zinc ion binding"/>
    <property type="evidence" value="ECO:0007669"/>
    <property type="project" value="InterPro"/>
</dbReference>
<evidence type="ECO:0000256" key="2">
    <source>
        <dbReference type="ARBA" id="ARBA00023015"/>
    </source>
</evidence>
<sequence>MLGNIGTLHTSPSGHVRYVPQASQWESVVAKSSAAECLRDSDADLVDDDDLQIPLARNGSISRSELLGLLPPGQYCDTLKEVYFRVFSPVFHILHDMTFEAEYQQFCHDPSSVSIAWLSLLFAILAIAVSALDDDDPLLSDLGERTVSRNIKVLSARYRSAALRCLAADGVMTRHSISSLQALVLISYARLQRGLAFWTLLGLTHHVAISMGCHIDPERFMLGPIEREERRRVWAGLMLLYTIQNTSFGSLDQQMLSQDVKVPADVDDIDLLTSPSMPITSDPSTSPSAGRPTQMTYLLLTFRLYKISNKVCETIFSYPQLSRYSVSQLEAEILAVRDMCDARYTLDSNEETLAVHHQANLNILYSQIHQLLLLLLRPTLCRYLQGEITQETSDTRAKCISSAKTSLTIFQTLLEAPQFAPYKWYTSGLGSFHAFHAAVVLAIGLLHPENPAEFDEMKAFLRRALEMFAALSVRSIFCSKAVPVVRQIIDVASTQYSQAKQQSKMQIRHTQPSPPQPLPHYQYEAQAQVFPLAHSMPTGTMSESFLLSNPLAHSPVPTVSSSTSEPTMHSSFGIHLQPQNWLGPTSIPWDTLNPSMGSYPPES</sequence>
<dbReference type="Pfam" id="PF04082">
    <property type="entry name" value="Fungal_trans"/>
    <property type="match status" value="1"/>
</dbReference>
<keyword evidence="3" id="KW-0804">Transcription</keyword>
<dbReference type="EMBL" id="JAPQKS010000004">
    <property type="protein sequence ID" value="KAJ5232708.1"/>
    <property type="molecule type" value="Genomic_DNA"/>
</dbReference>
<keyword evidence="4" id="KW-0539">Nucleus</keyword>
<dbReference type="PANTHER" id="PTHR31001">
    <property type="entry name" value="UNCHARACTERIZED TRANSCRIPTIONAL REGULATORY PROTEIN"/>
    <property type="match status" value="1"/>
</dbReference>
<dbReference type="GO" id="GO:0005634">
    <property type="term" value="C:nucleus"/>
    <property type="evidence" value="ECO:0007669"/>
    <property type="project" value="UniProtKB-SubCell"/>
</dbReference>
<organism evidence="6 7">
    <name type="scientific">Penicillium chermesinum</name>
    <dbReference type="NCBI Taxonomy" id="63820"/>
    <lineage>
        <taxon>Eukaryota</taxon>
        <taxon>Fungi</taxon>
        <taxon>Dikarya</taxon>
        <taxon>Ascomycota</taxon>
        <taxon>Pezizomycotina</taxon>
        <taxon>Eurotiomycetes</taxon>
        <taxon>Eurotiomycetidae</taxon>
        <taxon>Eurotiales</taxon>
        <taxon>Aspergillaceae</taxon>
        <taxon>Penicillium</taxon>
    </lineage>
</organism>
<name>A0A9W9P2A7_9EURO</name>
<evidence type="ECO:0000313" key="7">
    <source>
        <dbReference type="Proteomes" id="UP001150941"/>
    </source>
</evidence>
<proteinExistence type="predicted"/>
<gene>
    <name evidence="6" type="ORF">N7468_005664</name>
</gene>
<reference evidence="6" key="1">
    <citation type="submission" date="2022-11" db="EMBL/GenBank/DDBJ databases">
        <authorList>
            <person name="Petersen C."/>
        </authorList>
    </citation>
    <scope>NUCLEOTIDE SEQUENCE</scope>
    <source>
        <strain evidence="6">IBT 19713</strain>
    </source>
</reference>
<protein>
    <recommendedName>
        <fullName evidence="5">Xylanolytic transcriptional activator regulatory domain-containing protein</fullName>
    </recommendedName>
</protein>
<dbReference type="GeneID" id="83202263"/>
<accession>A0A9W9P2A7</accession>
<feature type="domain" description="Xylanolytic transcriptional activator regulatory" evidence="5">
    <location>
        <begin position="82"/>
        <end position="340"/>
    </location>
</feature>
<evidence type="ECO:0000256" key="1">
    <source>
        <dbReference type="ARBA" id="ARBA00004123"/>
    </source>
</evidence>
<comment type="caution">
    <text evidence="6">The sequence shown here is derived from an EMBL/GenBank/DDBJ whole genome shotgun (WGS) entry which is preliminary data.</text>
</comment>
<evidence type="ECO:0000259" key="5">
    <source>
        <dbReference type="Pfam" id="PF04082"/>
    </source>
</evidence>
<dbReference type="OrthoDB" id="2406834at2759"/>
<evidence type="ECO:0000256" key="3">
    <source>
        <dbReference type="ARBA" id="ARBA00023163"/>
    </source>
</evidence>
<dbReference type="InterPro" id="IPR050613">
    <property type="entry name" value="Sec_Metabolite_Reg"/>
</dbReference>
<keyword evidence="7" id="KW-1185">Reference proteome</keyword>
<evidence type="ECO:0000313" key="6">
    <source>
        <dbReference type="EMBL" id="KAJ5232708.1"/>
    </source>
</evidence>
<dbReference type="GO" id="GO:0006351">
    <property type="term" value="P:DNA-templated transcription"/>
    <property type="evidence" value="ECO:0007669"/>
    <property type="project" value="InterPro"/>
</dbReference>
<dbReference type="PANTHER" id="PTHR31001:SF40">
    <property type="entry name" value="ZN(II)2CYS6 TRANSCRIPTION FACTOR (EUROFUNG)"/>
    <property type="match status" value="1"/>
</dbReference>
<reference evidence="6" key="2">
    <citation type="journal article" date="2023" name="IMA Fungus">
        <title>Comparative genomic study of the Penicillium genus elucidates a diverse pangenome and 15 lateral gene transfer events.</title>
        <authorList>
            <person name="Petersen C."/>
            <person name="Sorensen T."/>
            <person name="Nielsen M.R."/>
            <person name="Sondergaard T.E."/>
            <person name="Sorensen J.L."/>
            <person name="Fitzpatrick D.A."/>
            <person name="Frisvad J.C."/>
            <person name="Nielsen K.L."/>
        </authorList>
    </citation>
    <scope>NUCLEOTIDE SEQUENCE</scope>
    <source>
        <strain evidence="6">IBT 19713</strain>
    </source>
</reference>
<keyword evidence="2" id="KW-0805">Transcription regulation</keyword>
<dbReference type="GO" id="GO:0003677">
    <property type="term" value="F:DNA binding"/>
    <property type="evidence" value="ECO:0007669"/>
    <property type="project" value="InterPro"/>
</dbReference>
<dbReference type="InterPro" id="IPR007219">
    <property type="entry name" value="XnlR_reg_dom"/>
</dbReference>
<evidence type="ECO:0000256" key="4">
    <source>
        <dbReference type="ARBA" id="ARBA00023242"/>
    </source>
</evidence>
<dbReference type="AlphaFoldDB" id="A0A9W9P2A7"/>
<dbReference type="RefSeq" id="XP_058330700.1">
    <property type="nucleotide sequence ID" value="XM_058474960.1"/>
</dbReference>